<protein>
    <submittedName>
        <fullName evidence="12">Monooxygenase FAD-binding</fullName>
    </submittedName>
</protein>
<dbReference type="PANTHER" id="PTHR47356:SF2">
    <property type="entry name" value="FAD-BINDING DOMAIN-CONTAINING PROTEIN-RELATED"/>
    <property type="match status" value="1"/>
</dbReference>
<dbReference type="AlphaFoldDB" id="A0A9W9VNM8"/>
<keyword evidence="6 9" id="KW-1133">Transmembrane helix</keyword>
<dbReference type="SUPFAM" id="SSF51905">
    <property type="entry name" value="FAD/NAD(P)-binding domain"/>
    <property type="match status" value="1"/>
</dbReference>
<reference evidence="12" key="2">
    <citation type="journal article" date="2023" name="IMA Fungus">
        <title>Comparative genomic study of the Penicillium genus elucidates a diverse pangenome and 15 lateral gene transfer events.</title>
        <authorList>
            <person name="Petersen C."/>
            <person name="Sorensen T."/>
            <person name="Nielsen M.R."/>
            <person name="Sondergaard T.E."/>
            <person name="Sorensen J.L."/>
            <person name="Fitzpatrick D.A."/>
            <person name="Frisvad J.C."/>
            <person name="Nielsen K.L."/>
        </authorList>
    </citation>
    <scope>NUCLEOTIDE SEQUENCE</scope>
    <source>
        <strain evidence="12">IBT 29677</strain>
    </source>
</reference>
<evidence type="ECO:0000256" key="2">
    <source>
        <dbReference type="ARBA" id="ARBA00007992"/>
    </source>
</evidence>
<gene>
    <name evidence="12" type="ORF">N7509_009032</name>
</gene>
<dbReference type="GeneID" id="81372649"/>
<keyword evidence="3" id="KW-0285">Flavoprotein</keyword>
<dbReference type="Gene3D" id="3.50.50.60">
    <property type="entry name" value="FAD/NAD(P)-binding domain"/>
    <property type="match status" value="1"/>
</dbReference>
<keyword evidence="7" id="KW-0560">Oxidoreductase</keyword>
<dbReference type="InterPro" id="IPR036188">
    <property type="entry name" value="FAD/NAD-bd_sf"/>
</dbReference>
<feature type="transmembrane region" description="Helical" evidence="9">
    <location>
        <begin position="512"/>
        <end position="541"/>
    </location>
</feature>
<feature type="transmembrane region" description="Helical" evidence="9">
    <location>
        <begin position="443"/>
        <end position="461"/>
    </location>
</feature>
<evidence type="ECO:0000259" key="11">
    <source>
        <dbReference type="Pfam" id="PF01494"/>
    </source>
</evidence>
<name>A0A9W9VNM8_9EURO</name>
<evidence type="ECO:0000256" key="5">
    <source>
        <dbReference type="ARBA" id="ARBA00022827"/>
    </source>
</evidence>
<keyword evidence="5" id="KW-0274">FAD</keyword>
<feature type="chain" id="PRO_5040931384" evidence="10">
    <location>
        <begin position="20"/>
        <end position="757"/>
    </location>
</feature>
<evidence type="ECO:0000256" key="4">
    <source>
        <dbReference type="ARBA" id="ARBA00022692"/>
    </source>
</evidence>
<reference evidence="12" key="1">
    <citation type="submission" date="2022-12" db="EMBL/GenBank/DDBJ databases">
        <authorList>
            <person name="Petersen C."/>
        </authorList>
    </citation>
    <scope>NUCLEOTIDE SEQUENCE</scope>
    <source>
        <strain evidence="12">IBT 29677</strain>
    </source>
</reference>
<comment type="subcellular location">
    <subcellularLocation>
        <location evidence="1">Membrane</location>
    </subcellularLocation>
</comment>
<dbReference type="EMBL" id="JAPZBU010000009">
    <property type="protein sequence ID" value="KAJ5386491.1"/>
    <property type="molecule type" value="Genomic_DNA"/>
</dbReference>
<evidence type="ECO:0000256" key="9">
    <source>
        <dbReference type="SAM" id="Phobius"/>
    </source>
</evidence>
<keyword evidence="13" id="KW-1185">Reference proteome</keyword>
<feature type="transmembrane region" description="Helical" evidence="9">
    <location>
        <begin position="681"/>
        <end position="699"/>
    </location>
</feature>
<feature type="domain" description="FAD-binding" evidence="11">
    <location>
        <begin position="5"/>
        <end position="371"/>
    </location>
</feature>
<keyword evidence="4 9" id="KW-0812">Transmembrane</keyword>
<dbReference type="Pfam" id="PF01494">
    <property type="entry name" value="FAD_binding_3"/>
    <property type="match status" value="1"/>
</dbReference>
<keyword evidence="8 9" id="KW-0472">Membrane</keyword>
<evidence type="ECO:0000256" key="8">
    <source>
        <dbReference type="ARBA" id="ARBA00023136"/>
    </source>
</evidence>
<dbReference type="InterPro" id="IPR002938">
    <property type="entry name" value="FAD-bd"/>
</dbReference>
<evidence type="ECO:0000256" key="1">
    <source>
        <dbReference type="ARBA" id="ARBA00004370"/>
    </source>
</evidence>
<feature type="signal peptide" evidence="10">
    <location>
        <begin position="1"/>
        <end position="19"/>
    </location>
</feature>
<feature type="transmembrane region" description="Helical" evidence="9">
    <location>
        <begin position="562"/>
        <end position="584"/>
    </location>
</feature>
<organism evidence="12 13">
    <name type="scientific">Penicillium cosmopolitanum</name>
    <dbReference type="NCBI Taxonomy" id="1131564"/>
    <lineage>
        <taxon>Eukaryota</taxon>
        <taxon>Fungi</taxon>
        <taxon>Dikarya</taxon>
        <taxon>Ascomycota</taxon>
        <taxon>Pezizomycotina</taxon>
        <taxon>Eurotiomycetes</taxon>
        <taxon>Eurotiomycetidae</taxon>
        <taxon>Eurotiales</taxon>
        <taxon>Aspergillaceae</taxon>
        <taxon>Penicillium</taxon>
    </lineage>
</organism>
<evidence type="ECO:0000256" key="7">
    <source>
        <dbReference type="ARBA" id="ARBA00023002"/>
    </source>
</evidence>
<dbReference type="Proteomes" id="UP001147747">
    <property type="component" value="Unassembled WGS sequence"/>
</dbReference>
<dbReference type="RefSeq" id="XP_056484289.1">
    <property type="nucleotide sequence ID" value="XM_056633669.1"/>
</dbReference>
<dbReference type="InterPro" id="IPR050562">
    <property type="entry name" value="FAD_mOase_fung"/>
</dbReference>
<dbReference type="PRINTS" id="PR00420">
    <property type="entry name" value="RNGMNOXGNASE"/>
</dbReference>
<dbReference type="GO" id="GO:0016020">
    <property type="term" value="C:membrane"/>
    <property type="evidence" value="ECO:0007669"/>
    <property type="project" value="UniProtKB-SubCell"/>
</dbReference>
<evidence type="ECO:0000313" key="13">
    <source>
        <dbReference type="Proteomes" id="UP001147747"/>
    </source>
</evidence>
<evidence type="ECO:0000256" key="6">
    <source>
        <dbReference type="ARBA" id="ARBA00022989"/>
    </source>
</evidence>
<accession>A0A9W9VNM8</accession>
<dbReference type="OrthoDB" id="2431938at2759"/>
<dbReference type="GO" id="GO:0071949">
    <property type="term" value="F:FAD binding"/>
    <property type="evidence" value="ECO:0007669"/>
    <property type="project" value="InterPro"/>
</dbReference>
<keyword evidence="10" id="KW-0732">Signal</keyword>
<feature type="transmembrane region" description="Helical" evidence="9">
    <location>
        <begin position="631"/>
        <end position="649"/>
    </location>
</feature>
<dbReference type="PANTHER" id="PTHR47356">
    <property type="entry name" value="FAD-DEPENDENT MONOOXYGENASE ASQG-RELATED"/>
    <property type="match status" value="1"/>
</dbReference>
<comment type="similarity">
    <text evidence="2">Belongs to the paxM FAD-dependent monooxygenase family.</text>
</comment>
<sequence>MAPFKVIIVGGSIAGLALANMLEQYDIDFVVLEKHALVAPQLGAGFAIQPNGARILDQLGCYQALEDANEPVNSLLMSDRYGGPAVDLAEFGRWFQESFGSKMRFMDRRKVIETLFENLRDRSKVKTSHGVVKVFYHSEGVEVETAGGSLFHGDLVVGADGVHSRVRQEMQRIAAENSPGTDLFPEAHAFTCDYGGLFGISKAPEGLRPDQAFKRFGEGHNHLCAAGPDNTLYWFLPFKNEEKTQGKAIPRYTEDDLNRIVALARDDMVRPGLNFGDIYDRRIRVSIVPIEEGILKHSFYKRMVLLGDSWHKVNPLGGLGGNTAIQSAAVLANELKDTIVEDGNTNEAGLETALRNYQQARLSLSSKVVDMSHGIQKMEALETRVTKFIQLNLIKKAGMEVMADALSKMFAETPRLKHLPLPSRGGFMPFSDEVRVKPKRRSGIVTMLFALLLATFLFFLYPHMQQAAPTSTSEKRAKFVQLYYNLSVTVITVIISIESYRTCFSIGPLRSALPFGIAAMFVGWEFVAPLYMALFVFFTGIKSYYYPSPRAIDLATARSLQLACLVNYLPVIAYTFACSTFPSFQWALSHATLPLTIQLARKGVLWWEPTSCGGGGGGPALLWGDRDLKPISIFFSLLQLSLLLVSFFGDSTKGISMLRFIDLRSAFSSGNPCGGDDAKALLLDLMLMAFMWFIIWDIRRVNANSENLGSMMLFYTAMGLALAPSVAVARLWASRETEWEASRKRQSPIDAGPDEKA</sequence>
<proteinExistence type="inferred from homology"/>
<dbReference type="GO" id="GO:0004497">
    <property type="term" value="F:monooxygenase activity"/>
    <property type="evidence" value="ECO:0007669"/>
    <property type="project" value="UniProtKB-KW"/>
</dbReference>
<evidence type="ECO:0000256" key="10">
    <source>
        <dbReference type="SAM" id="SignalP"/>
    </source>
</evidence>
<evidence type="ECO:0000313" key="12">
    <source>
        <dbReference type="EMBL" id="KAJ5386491.1"/>
    </source>
</evidence>
<comment type="caution">
    <text evidence="12">The sequence shown here is derived from an EMBL/GenBank/DDBJ whole genome shotgun (WGS) entry which is preliminary data.</text>
</comment>
<feature type="transmembrane region" description="Helical" evidence="9">
    <location>
        <begin position="482"/>
        <end position="500"/>
    </location>
</feature>
<feature type="transmembrane region" description="Helical" evidence="9">
    <location>
        <begin position="711"/>
        <end position="733"/>
    </location>
</feature>
<keyword evidence="12" id="KW-0503">Monooxygenase</keyword>
<evidence type="ECO:0000256" key="3">
    <source>
        <dbReference type="ARBA" id="ARBA00022630"/>
    </source>
</evidence>